<sequence>MAEAPTWQSDNGVQYLCGGVGDDNMQVIKAERQNANVDLKFIEGARGAYVADVDLTVSGDALPQPLRIHADGPSCLLQLPTGRYQVVADYQGVQHAQGLRVGEGSRQLTFRW</sequence>
<accession>A0A516SHY9</accession>
<dbReference type="KEGG" id="cari:FNU76_16130"/>
<dbReference type="AlphaFoldDB" id="A0A516SHY9"/>
<dbReference type="EMBL" id="CP041730">
    <property type="protein sequence ID" value="QDQ27753.1"/>
    <property type="molecule type" value="Genomic_DNA"/>
</dbReference>
<dbReference type="Proteomes" id="UP000317550">
    <property type="component" value="Chromosome"/>
</dbReference>
<gene>
    <name evidence="1" type="ORF">FNU76_16130</name>
</gene>
<evidence type="ECO:0000313" key="1">
    <source>
        <dbReference type="EMBL" id="QDQ27753.1"/>
    </source>
</evidence>
<keyword evidence="2" id="KW-1185">Reference proteome</keyword>
<reference evidence="2" key="1">
    <citation type="submission" date="2019-07" db="EMBL/GenBank/DDBJ databases">
        <title>Chitinimonas sp. nov., isolated from Ny-Alesund, arctica soil.</title>
        <authorList>
            <person name="Xu Q."/>
            <person name="Peng F."/>
        </authorList>
    </citation>
    <scope>NUCLEOTIDE SEQUENCE [LARGE SCALE GENOMIC DNA]</scope>
    <source>
        <strain evidence="2">R3-44</strain>
    </source>
</reference>
<dbReference type="RefSeq" id="WP_144279141.1">
    <property type="nucleotide sequence ID" value="NZ_CP041730.1"/>
</dbReference>
<dbReference type="OrthoDB" id="8926484at2"/>
<name>A0A516SHY9_9NEIS</name>
<proteinExistence type="predicted"/>
<evidence type="ECO:0000313" key="2">
    <source>
        <dbReference type="Proteomes" id="UP000317550"/>
    </source>
</evidence>
<organism evidence="1 2">
    <name type="scientific">Chitinimonas arctica</name>
    <dbReference type="NCBI Taxonomy" id="2594795"/>
    <lineage>
        <taxon>Bacteria</taxon>
        <taxon>Pseudomonadati</taxon>
        <taxon>Pseudomonadota</taxon>
        <taxon>Betaproteobacteria</taxon>
        <taxon>Neisseriales</taxon>
        <taxon>Chitinibacteraceae</taxon>
        <taxon>Chitinimonas</taxon>
    </lineage>
</organism>
<protein>
    <recommendedName>
        <fullName evidence="3">Carboxypeptidase regulatory-like domain-containing protein</fullName>
    </recommendedName>
</protein>
<evidence type="ECO:0008006" key="3">
    <source>
        <dbReference type="Google" id="ProtNLM"/>
    </source>
</evidence>